<feature type="compositionally biased region" description="Basic and acidic residues" evidence="6">
    <location>
        <begin position="416"/>
        <end position="447"/>
    </location>
</feature>
<proteinExistence type="predicted"/>
<dbReference type="InterPro" id="IPR024449">
    <property type="entry name" value="Anti-sigma_RsgI_N"/>
</dbReference>
<feature type="transmembrane region" description="Helical" evidence="7">
    <location>
        <begin position="60"/>
        <end position="79"/>
    </location>
</feature>
<feature type="compositionally biased region" description="Basic and acidic residues" evidence="6">
    <location>
        <begin position="312"/>
        <end position="326"/>
    </location>
</feature>
<keyword evidence="10" id="KW-1185">Reference proteome</keyword>
<organism evidence="9 10">
    <name type="scientific">Ferviditalea candida</name>
    <dbReference type="NCBI Taxonomy" id="3108399"/>
    <lineage>
        <taxon>Bacteria</taxon>
        <taxon>Bacillati</taxon>
        <taxon>Bacillota</taxon>
        <taxon>Bacilli</taxon>
        <taxon>Bacillales</taxon>
        <taxon>Paenibacillaceae</taxon>
        <taxon>Ferviditalea</taxon>
    </lineage>
</organism>
<keyword evidence="5 7" id="KW-0472">Membrane</keyword>
<keyword evidence="3 7" id="KW-0812">Transmembrane</keyword>
<evidence type="ECO:0000313" key="10">
    <source>
        <dbReference type="Proteomes" id="UP001310386"/>
    </source>
</evidence>
<dbReference type="RefSeq" id="WP_371753159.1">
    <property type="nucleotide sequence ID" value="NZ_JAYJLD010000005.1"/>
</dbReference>
<feature type="region of interest" description="Disordered" evidence="6">
    <location>
        <begin position="301"/>
        <end position="536"/>
    </location>
</feature>
<feature type="compositionally biased region" description="Polar residues" evidence="6">
    <location>
        <begin position="486"/>
        <end position="495"/>
    </location>
</feature>
<sequence>MMNRGIVMEMDSGHVVVMTPDGEFKRVRVPKSRHSYLVGEEIRFPARQNLFLIPFRSGRFAISAAVILFIIVFSTYGLFGGGQEVVAYVTMDINPSVELGIDAGEHVIEVKGLNEDGQKLVKGLHYKGKSLDEVTRDIIEQARQQKYLAKANADIIITSTVVDQAAKMNDKKIADALKQQVNQLITADRNRSAPDLSEKIVVKALPAPKEVRDEAVRKGISTGKMAIKLIARKKAENIPIEQLKTHSIHDVVETLGGIDKLLGNDQQDINEELKQIIEEEKKQQDGEKEKRNKAVIDRQQILQMPGGTPFKFRYDDGEDSNKDTGKAQEQNGDNGRKQSKDNRRNGDNFDKPSNSGQEIGNKNLWQDRAKRFRDFWNQKQKQINENSQNPSNPSGEAQKTRQRQSEETQNQQKKTKSQDTEEKRKDTEVKKKSGEVKGKDNEVKNKNTEGNTQDDQKDKQFDPFKVPGISIPDFGVSGQLKGEPAQNKTNDQKTGTADLKSDKSPEKADKPSNKQTGEEKKQQPKQQERQQNTEED</sequence>
<dbReference type="Pfam" id="PF23750">
    <property type="entry name" value="RsgI_M"/>
    <property type="match status" value="1"/>
</dbReference>
<feature type="compositionally biased region" description="Basic and acidic residues" evidence="6">
    <location>
        <begin position="334"/>
        <end position="350"/>
    </location>
</feature>
<comment type="caution">
    <text evidence="9">The sequence shown here is derived from an EMBL/GenBank/DDBJ whole genome shotgun (WGS) entry which is preliminary data.</text>
</comment>
<evidence type="ECO:0000256" key="1">
    <source>
        <dbReference type="ARBA" id="ARBA00004162"/>
    </source>
</evidence>
<dbReference type="Pfam" id="PF12791">
    <property type="entry name" value="RsgI_N"/>
    <property type="match status" value="1"/>
</dbReference>
<feature type="domain" description="RsgI N-terminal anti-sigma" evidence="8">
    <location>
        <begin position="3"/>
        <end position="53"/>
    </location>
</feature>
<keyword evidence="4 7" id="KW-1133">Transmembrane helix</keyword>
<evidence type="ECO:0000256" key="2">
    <source>
        <dbReference type="ARBA" id="ARBA00022475"/>
    </source>
</evidence>
<feature type="compositionally biased region" description="Basic and acidic residues" evidence="6">
    <location>
        <begin position="499"/>
        <end position="536"/>
    </location>
</feature>
<keyword evidence="2" id="KW-1003">Cell membrane</keyword>
<feature type="compositionally biased region" description="Polar residues" evidence="6">
    <location>
        <begin position="377"/>
        <end position="397"/>
    </location>
</feature>
<protein>
    <submittedName>
        <fullName evidence="9">Anti-sigma factor domain-containing protein</fullName>
    </submittedName>
</protein>
<dbReference type="PROSITE" id="PS51849">
    <property type="entry name" value="RSGI_N"/>
    <property type="match status" value="1"/>
</dbReference>
<dbReference type="EMBL" id="JAYJLD010000005">
    <property type="protein sequence ID" value="MEB3101045.1"/>
    <property type="molecule type" value="Genomic_DNA"/>
</dbReference>
<name>A0ABU5ZEW4_9BACL</name>
<gene>
    <name evidence="9" type="ORF">VF724_05150</name>
</gene>
<evidence type="ECO:0000256" key="4">
    <source>
        <dbReference type="ARBA" id="ARBA00022989"/>
    </source>
</evidence>
<evidence type="ECO:0000256" key="6">
    <source>
        <dbReference type="SAM" id="MobiDB-lite"/>
    </source>
</evidence>
<dbReference type="Proteomes" id="UP001310386">
    <property type="component" value="Unassembled WGS sequence"/>
</dbReference>
<evidence type="ECO:0000256" key="7">
    <source>
        <dbReference type="SAM" id="Phobius"/>
    </source>
</evidence>
<accession>A0ABU5ZEW4</accession>
<comment type="subcellular location">
    <subcellularLocation>
        <location evidence="1">Cell membrane</location>
        <topology evidence="1">Single-pass membrane protein</topology>
    </subcellularLocation>
</comment>
<dbReference type="InterPro" id="IPR055431">
    <property type="entry name" value="RsgI_M"/>
</dbReference>
<evidence type="ECO:0000256" key="5">
    <source>
        <dbReference type="ARBA" id="ARBA00023136"/>
    </source>
</evidence>
<evidence type="ECO:0000256" key="3">
    <source>
        <dbReference type="ARBA" id="ARBA00022692"/>
    </source>
</evidence>
<evidence type="ECO:0000313" key="9">
    <source>
        <dbReference type="EMBL" id="MEB3101045.1"/>
    </source>
</evidence>
<reference evidence="9" key="1">
    <citation type="submission" date="2023-12" db="EMBL/GenBank/DDBJ databases">
        <title>Fervidustalea candida gen. nov., sp. nov., a novel member of the family Paenibacillaceae isolated from a geothermal area.</title>
        <authorList>
            <person name="Li W.-J."/>
            <person name="Jiao J.-Y."/>
            <person name="Chen Y."/>
        </authorList>
    </citation>
    <scope>NUCLEOTIDE SEQUENCE</scope>
    <source>
        <strain evidence="9">SYSU GA230002</strain>
    </source>
</reference>
<feature type="compositionally biased region" description="Basic and acidic residues" evidence="6">
    <location>
        <begin position="365"/>
        <end position="376"/>
    </location>
</feature>
<evidence type="ECO:0000259" key="8">
    <source>
        <dbReference type="PROSITE" id="PS51849"/>
    </source>
</evidence>
<feature type="compositionally biased region" description="Polar residues" evidence="6">
    <location>
        <begin position="351"/>
        <end position="364"/>
    </location>
</feature>